<proteinExistence type="predicted"/>
<dbReference type="AlphaFoldDB" id="A0ABD3HJH1"/>
<evidence type="ECO:0008006" key="4">
    <source>
        <dbReference type="Google" id="ProtNLM"/>
    </source>
</evidence>
<feature type="region of interest" description="Disordered" evidence="1">
    <location>
        <begin position="353"/>
        <end position="375"/>
    </location>
</feature>
<feature type="compositionally biased region" description="Basic and acidic residues" evidence="1">
    <location>
        <begin position="361"/>
        <end position="375"/>
    </location>
</feature>
<dbReference type="Proteomes" id="UP001633002">
    <property type="component" value="Unassembled WGS sequence"/>
</dbReference>
<evidence type="ECO:0000313" key="2">
    <source>
        <dbReference type="EMBL" id="KAL3691682.1"/>
    </source>
</evidence>
<keyword evidence="3" id="KW-1185">Reference proteome</keyword>
<feature type="region of interest" description="Disordered" evidence="1">
    <location>
        <begin position="186"/>
        <end position="219"/>
    </location>
</feature>
<evidence type="ECO:0000256" key="1">
    <source>
        <dbReference type="SAM" id="MobiDB-lite"/>
    </source>
</evidence>
<feature type="region of interest" description="Disordered" evidence="1">
    <location>
        <begin position="845"/>
        <end position="918"/>
    </location>
</feature>
<dbReference type="EMBL" id="JBJQOH010000003">
    <property type="protein sequence ID" value="KAL3691682.1"/>
    <property type="molecule type" value="Genomic_DNA"/>
</dbReference>
<accession>A0ABD3HJH1</accession>
<protein>
    <recommendedName>
        <fullName evidence="4">PH domain-containing protein</fullName>
    </recommendedName>
</protein>
<comment type="caution">
    <text evidence="2">The sequence shown here is derived from an EMBL/GenBank/DDBJ whole genome shotgun (WGS) entry which is preliminary data.</text>
</comment>
<name>A0ABD3HJH1_9MARC</name>
<gene>
    <name evidence="2" type="ORF">R1sor_005333</name>
</gene>
<sequence>MELLGFYVDALVHERNLLVHSWDIEYMPIAKNQMREIMLKDAWMSGTGEKGKSSEIGIVYDAYADNEKLSVRVEDRKAKKVFRFHLNLASLDQILFLRSDPKLTFSSHGFMVNSKSSIHDWVQAIRGMRELLVKKEISDSNVWKLASACDKLGVPQDQIGTIVSKNLFPAGSLKWEEWVEERINSLKSKSSSKASNGTKTVAAAKANEPESIPSTSRTNQGLEMTHDLVMPITMVEPDDNFPEAPLLLKNAEDAVLAPAQKSKPKRKLSTPVDIRDNILLHEDEPDVNIDPNDDDEIHKEAEKIKDLFLRPLSDTMKIAMLSANAQVLSSEFKLDFEGIAKLTALLRLKKPTKATSSRKGSKGEPQAKRAKGDDGVEDRTFENRLQYIWINTRGTPSEKTAHPWFIAPFHEDMVYEDHELPHLKDVSLVFVDLARNLQFKLDATILYLMCKNVDKDNSGGDWSSALSTKADAKVELSFHVDNKKDYDLHLIKRESEGYQPPLLADAGVDISTQPVILAVQDPELDSERDFEDMMDPEMAFCRKRGIQTGGQKTSSAQSPALIRRDALGNVIPGGLGPEGSERSGQDQVEVSTASRLVPTCKSGAQLTQTAGDSTVPTAFEGCLGVQSKILCRVSPSPKGSVVRRLSEEFIPIVVQSSLQVDFVPSNDDDEEAQEIVRIDGEDEVPQAETISGELGGNVEDKLEEVDNADVAKCIAESNLDDEEATNIRDTVPAKTLLTASTNHPSPDDDEQYNYGLQKAGAFTKTFDRLVIKNYPKLKKAPIGSRSSYPSVSYHNHLTGIGLVSSDLSASLTEMNLEVDEYGSMDPLVLSPTTITSVDLNPKSRAEAQPHVTSDVQGSRKVQAKAPSGPNPTKNVKKPSVQPSRQGKRGSGSQVPRPIRPKEAVKSLKTRVPTRTEKK</sequence>
<feature type="compositionally biased region" description="Low complexity" evidence="1">
    <location>
        <begin position="186"/>
        <end position="195"/>
    </location>
</feature>
<organism evidence="2 3">
    <name type="scientific">Riccia sorocarpa</name>
    <dbReference type="NCBI Taxonomy" id="122646"/>
    <lineage>
        <taxon>Eukaryota</taxon>
        <taxon>Viridiplantae</taxon>
        <taxon>Streptophyta</taxon>
        <taxon>Embryophyta</taxon>
        <taxon>Marchantiophyta</taxon>
        <taxon>Marchantiopsida</taxon>
        <taxon>Marchantiidae</taxon>
        <taxon>Marchantiales</taxon>
        <taxon>Ricciaceae</taxon>
        <taxon>Riccia</taxon>
    </lineage>
</organism>
<reference evidence="2 3" key="1">
    <citation type="submission" date="2024-09" db="EMBL/GenBank/DDBJ databases">
        <title>Chromosome-scale assembly of Riccia sorocarpa.</title>
        <authorList>
            <person name="Paukszto L."/>
        </authorList>
    </citation>
    <scope>NUCLEOTIDE SEQUENCE [LARGE SCALE GENOMIC DNA]</scope>
    <source>
        <strain evidence="2">LP-2024</strain>
        <tissue evidence="2">Aerial parts of the thallus</tissue>
    </source>
</reference>
<evidence type="ECO:0000313" key="3">
    <source>
        <dbReference type="Proteomes" id="UP001633002"/>
    </source>
</evidence>